<name>A0AAD5LZG7_PARTN</name>
<evidence type="ECO:0000313" key="2">
    <source>
        <dbReference type="EMBL" id="KAJ1349472.1"/>
    </source>
</evidence>
<dbReference type="EMBL" id="JAHQIW010000671">
    <property type="protein sequence ID" value="KAJ1349472.1"/>
    <property type="molecule type" value="Genomic_DNA"/>
</dbReference>
<accession>A0AAD5LZG7</accession>
<sequence>MNVHSTSAYARNAAALQAVLCATPPAVCPDLFVTTHLPAPPPPRPFVHTRARRYRGPGRRERPGRFHI</sequence>
<feature type="compositionally biased region" description="Basic and acidic residues" evidence="1">
    <location>
        <begin position="58"/>
        <end position="68"/>
    </location>
</feature>
<dbReference type="AlphaFoldDB" id="A0AAD5LZG7"/>
<reference evidence="2" key="1">
    <citation type="submission" date="2021-06" db="EMBL/GenBank/DDBJ databases">
        <title>Parelaphostrongylus tenuis whole genome reference sequence.</title>
        <authorList>
            <person name="Garwood T.J."/>
            <person name="Larsen P.A."/>
            <person name="Fountain-Jones N.M."/>
            <person name="Garbe J.R."/>
            <person name="Macchietto M.G."/>
            <person name="Kania S.A."/>
            <person name="Gerhold R.W."/>
            <person name="Richards J.E."/>
            <person name="Wolf T.M."/>
        </authorList>
    </citation>
    <scope>NUCLEOTIDE SEQUENCE</scope>
    <source>
        <strain evidence="2">MNPRO001-30</strain>
        <tissue evidence="2">Meninges</tissue>
    </source>
</reference>
<keyword evidence="3" id="KW-1185">Reference proteome</keyword>
<dbReference type="Proteomes" id="UP001196413">
    <property type="component" value="Unassembled WGS sequence"/>
</dbReference>
<organism evidence="2 3">
    <name type="scientific">Parelaphostrongylus tenuis</name>
    <name type="common">Meningeal worm</name>
    <dbReference type="NCBI Taxonomy" id="148309"/>
    <lineage>
        <taxon>Eukaryota</taxon>
        <taxon>Metazoa</taxon>
        <taxon>Ecdysozoa</taxon>
        <taxon>Nematoda</taxon>
        <taxon>Chromadorea</taxon>
        <taxon>Rhabditida</taxon>
        <taxon>Rhabditina</taxon>
        <taxon>Rhabditomorpha</taxon>
        <taxon>Strongyloidea</taxon>
        <taxon>Metastrongylidae</taxon>
        <taxon>Parelaphostrongylus</taxon>
    </lineage>
</organism>
<evidence type="ECO:0000313" key="3">
    <source>
        <dbReference type="Proteomes" id="UP001196413"/>
    </source>
</evidence>
<feature type="compositionally biased region" description="Basic residues" evidence="1">
    <location>
        <begin position="47"/>
        <end position="57"/>
    </location>
</feature>
<comment type="caution">
    <text evidence="2">The sequence shown here is derived from an EMBL/GenBank/DDBJ whole genome shotgun (WGS) entry which is preliminary data.</text>
</comment>
<gene>
    <name evidence="2" type="ORF">KIN20_005045</name>
</gene>
<feature type="region of interest" description="Disordered" evidence="1">
    <location>
        <begin position="39"/>
        <end position="68"/>
    </location>
</feature>
<evidence type="ECO:0000256" key="1">
    <source>
        <dbReference type="SAM" id="MobiDB-lite"/>
    </source>
</evidence>
<protein>
    <submittedName>
        <fullName evidence="2">Uncharacterized protein</fullName>
    </submittedName>
</protein>
<proteinExistence type="predicted"/>